<evidence type="ECO:0000313" key="3">
    <source>
        <dbReference type="Proteomes" id="UP000310017"/>
    </source>
</evidence>
<dbReference type="Proteomes" id="UP000310017">
    <property type="component" value="Chromosome"/>
</dbReference>
<accession>A0A5B7SQV9</accession>
<name>A0A5B7SQV9_9FLAO</name>
<dbReference type="RefSeq" id="WP_138852957.1">
    <property type="nucleotide sequence ID" value="NZ_CP040710.1"/>
</dbReference>
<dbReference type="KEGG" id="asag:FGM00_11045"/>
<dbReference type="EMBL" id="CP040710">
    <property type="protein sequence ID" value="QCX00612.1"/>
    <property type="molecule type" value="Genomic_DNA"/>
</dbReference>
<organism evidence="2 3">
    <name type="scientific">Aggregatimonas sangjinii</name>
    <dbReference type="NCBI Taxonomy" id="2583587"/>
    <lineage>
        <taxon>Bacteria</taxon>
        <taxon>Pseudomonadati</taxon>
        <taxon>Bacteroidota</taxon>
        <taxon>Flavobacteriia</taxon>
        <taxon>Flavobacteriales</taxon>
        <taxon>Flavobacteriaceae</taxon>
        <taxon>Aggregatimonas</taxon>
    </lineage>
</organism>
<keyword evidence="3" id="KW-1185">Reference proteome</keyword>
<feature type="signal peptide" evidence="1">
    <location>
        <begin position="1"/>
        <end position="21"/>
    </location>
</feature>
<feature type="chain" id="PRO_5022783937" evidence="1">
    <location>
        <begin position="22"/>
        <end position="138"/>
    </location>
</feature>
<protein>
    <submittedName>
        <fullName evidence="2">Uncharacterized protein</fullName>
    </submittedName>
</protein>
<evidence type="ECO:0000313" key="2">
    <source>
        <dbReference type="EMBL" id="QCX00612.1"/>
    </source>
</evidence>
<gene>
    <name evidence="2" type="ORF">FGM00_11045</name>
</gene>
<keyword evidence="1" id="KW-0732">Signal</keyword>
<sequence length="138" mass="16136">MKKQLLLLIVATVFISLNVCSQKLSPNQVAKLQSIEEVFNTDDIALQTRWYEKFMDQLNLDDETKDNYRKMVVYHSMKMNSYDRADSQLSINETRAALEKQLALLNEDVTPILNDEQLKMHRETWGEILKITMGRIEP</sequence>
<reference evidence="2 3" key="1">
    <citation type="submission" date="2019-05" db="EMBL/GenBank/DDBJ databases">
        <title>Genome sequencing of F202Z8.</title>
        <authorList>
            <person name="Kwon Y.M."/>
        </authorList>
    </citation>
    <scope>NUCLEOTIDE SEQUENCE [LARGE SCALE GENOMIC DNA]</scope>
    <source>
        <strain evidence="2 3">F202Z8</strain>
    </source>
</reference>
<evidence type="ECO:0000256" key="1">
    <source>
        <dbReference type="SAM" id="SignalP"/>
    </source>
</evidence>
<dbReference type="OrthoDB" id="1438799at2"/>
<dbReference type="AlphaFoldDB" id="A0A5B7SQV9"/>
<proteinExistence type="predicted"/>